<feature type="domain" description="C2H2-type" evidence="12">
    <location>
        <begin position="267"/>
        <end position="294"/>
    </location>
</feature>
<feature type="domain" description="C2H2-type" evidence="12">
    <location>
        <begin position="295"/>
        <end position="322"/>
    </location>
</feature>
<name>A0A8S4R9Q4_9NEOP</name>
<keyword evidence="3" id="KW-0677">Repeat</keyword>
<dbReference type="FunFam" id="3.30.160.60:FF:000325">
    <property type="entry name" value="ZFP90 zinc finger protein"/>
    <property type="match status" value="1"/>
</dbReference>
<dbReference type="FunFam" id="3.30.160.60:FF:002343">
    <property type="entry name" value="Zinc finger protein 33A"/>
    <property type="match status" value="1"/>
</dbReference>
<feature type="binding site" evidence="11">
    <location>
        <position position="65"/>
    </location>
    <ligand>
        <name>Zn(2+)</name>
        <dbReference type="ChEBI" id="CHEBI:29105"/>
    </ligand>
</feature>
<comment type="subcellular location">
    <subcellularLocation>
        <location evidence="1">Nucleus</location>
    </subcellularLocation>
</comment>
<dbReference type="SMART" id="SM00868">
    <property type="entry name" value="zf-AD"/>
    <property type="match status" value="1"/>
</dbReference>
<dbReference type="InterPro" id="IPR036236">
    <property type="entry name" value="Znf_C2H2_sf"/>
</dbReference>
<feature type="binding site" evidence="11">
    <location>
        <position position="62"/>
    </location>
    <ligand>
        <name>Zn(2+)</name>
        <dbReference type="ChEBI" id="CHEBI:29105"/>
    </ligand>
</feature>
<feature type="domain" description="C2H2-type" evidence="12">
    <location>
        <begin position="323"/>
        <end position="350"/>
    </location>
</feature>
<evidence type="ECO:0000259" key="12">
    <source>
        <dbReference type="PROSITE" id="PS50157"/>
    </source>
</evidence>
<protein>
    <submittedName>
        <fullName evidence="14">Jg14686 protein</fullName>
    </submittedName>
</protein>
<evidence type="ECO:0000256" key="5">
    <source>
        <dbReference type="ARBA" id="ARBA00022833"/>
    </source>
</evidence>
<feature type="domain" description="C2H2-type" evidence="12">
    <location>
        <begin position="144"/>
        <end position="172"/>
    </location>
</feature>
<dbReference type="PROSITE" id="PS00028">
    <property type="entry name" value="ZINC_FINGER_C2H2_1"/>
    <property type="match status" value="6"/>
</dbReference>
<dbReference type="Pfam" id="PF07776">
    <property type="entry name" value="zf-AD"/>
    <property type="match status" value="1"/>
</dbReference>
<evidence type="ECO:0000256" key="6">
    <source>
        <dbReference type="ARBA" id="ARBA00023015"/>
    </source>
</evidence>
<accession>A0A8S4R9Q4</accession>
<keyword evidence="15" id="KW-1185">Reference proteome</keyword>
<evidence type="ECO:0000259" key="13">
    <source>
        <dbReference type="PROSITE" id="PS51915"/>
    </source>
</evidence>
<dbReference type="OrthoDB" id="6077919at2759"/>
<gene>
    <name evidence="14" type="primary">jg14686</name>
    <name evidence="14" type="ORF">PAEG_LOCUS11846</name>
</gene>
<keyword evidence="9" id="KW-0539">Nucleus</keyword>
<evidence type="ECO:0000313" key="14">
    <source>
        <dbReference type="EMBL" id="CAH2233929.1"/>
    </source>
</evidence>
<feature type="domain" description="C2H2-type" evidence="12">
    <location>
        <begin position="379"/>
        <end position="402"/>
    </location>
</feature>
<dbReference type="Gene3D" id="3.30.160.60">
    <property type="entry name" value="Classic Zinc Finger"/>
    <property type="match status" value="6"/>
</dbReference>
<proteinExistence type="predicted"/>
<feature type="binding site" evidence="11">
    <location>
        <position position="18"/>
    </location>
    <ligand>
        <name>Zn(2+)</name>
        <dbReference type="ChEBI" id="CHEBI:29105"/>
    </ligand>
</feature>
<keyword evidence="7" id="KW-0238">DNA-binding</keyword>
<dbReference type="SUPFAM" id="SSF57716">
    <property type="entry name" value="Glucocorticoid receptor-like (DNA-binding domain)"/>
    <property type="match status" value="1"/>
</dbReference>
<feature type="domain" description="C2H2-type" evidence="12">
    <location>
        <begin position="185"/>
        <end position="212"/>
    </location>
</feature>
<feature type="binding site" evidence="11">
    <location>
        <position position="21"/>
    </location>
    <ligand>
        <name>Zn(2+)</name>
        <dbReference type="ChEBI" id="CHEBI:29105"/>
    </ligand>
</feature>
<evidence type="ECO:0000256" key="7">
    <source>
        <dbReference type="ARBA" id="ARBA00023125"/>
    </source>
</evidence>
<evidence type="ECO:0000256" key="10">
    <source>
        <dbReference type="PROSITE-ProRule" id="PRU00042"/>
    </source>
</evidence>
<dbReference type="Pfam" id="PF13912">
    <property type="entry name" value="zf-C2H2_6"/>
    <property type="match status" value="1"/>
</dbReference>
<evidence type="ECO:0000313" key="15">
    <source>
        <dbReference type="Proteomes" id="UP000838756"/>
    </source>
</evidence>
<keyword evidence="4 10" id="KW-0863">Zinc-finger</keyword>
<evidence type="ECO:0000256" key="4">
    <source>
        <dbReference type="ARBA" id="ARBA00022771"/>
    </source>
</evidence>
<evidence type="ECO:0000256" key="1">
    <source>
        <dbReference type="ARBA" id="ARBA00004123"/>
    </source>
</evidence>
<dbReference type="PROSITE" id="PS50157">
    <property type="entry name" value="ZINC_FINGER_C2H2_2"/>
    <property type="match status" value="9"/>
</dbReference>
<dbReference type="Proteomes" id="UP000838756">
    <property type="component" value="Unassembled WGS sequence"/>
</dbReference>
<evidence type="ECO:0000256" key="2">
    <source>
        <dbReference type="ARBA" id="ARBA00022723"/>
    </source>
</evidence>
<dbReference type="Gene3D" id="3.40.1800.20">
    <property type="match status" value="1"/>
</dbReference>
<feature type="domain" description="C2H2-type" evidence="12">
    <location>
        <begin position="240"/>
        <end position="267"/>
    </location>
</feature>
<sequence length="433" mass="50017">MDITPETADPETVLTDTCRVCLLKVAKATYLFSAESIDILEKLHSCFQLTLTYKKYLPSVICDSCIEELNIAYNFRQKCVSIEERFSILIQITDHNEDNNIDDPVELKDDISEKVEILKHDSEDKLSGIQEISKINYSVEKDTFLCTLCNKALKSEASLAKHNVSMHQKRKHLGKVTGFGPDRRYHCTKCSYCTPHSQTLVNHMRRHNGDRPYCCHCGKTFTQASSLNAHRKTHSNTTYFTCTICGKQFKHAFTLKKHLNVHGAGKFLCDICNKQLKSRQSLQDHMYRHYNIRNYNCEDCGDTFVTHSELLNHKKKHGMIKRVECHLCGYKTHTKKTLIIHLKRHAGDKSFKCGLCQITFYTNGDLQRHARVHTHEKPYPCPVCTQKFAHSTSLNKHMNTVHGIKFKWADVKGKELRMEKSSKFSWVENVIKQ</sequence>
<dbReference type="PANTHER" id="PTHR24394">
    <property type="entry name" value="ZINC FINGER PROTEIN"/>
    <property type="match status" value="1"/>
</dbReference>
<organism evidence="14 15">
    <name type="scientific">Pararge aegeria aegeria</name>
    <dbReference type="NCBI Taxonomy" id="348720"/>
    <lineage>
        <taxon>Eukaryota</taxon>
        <taxon>Metazoa</taxon>
        <taxon>Ecdysozoa</taxon>
        <taxon>Arthropoda</taxon>
        <taxon>Hexapoda</taxon>
        <taxon>Insecta</taxon>
        <taxon>Pterygota</taxon>
        <taxon>Neoptera</taxon>
        <taxon>Endopterygota</taxon>
        <taxon>Lepidoptera</taxon>
        <taxon>Glossata</taxon>
        <taxon>Ditrysia</taxon>
        <taxon>Papilionoidea</taxon>
        <taxon>Nymphalidae</taxon>
        <taxon>Satyrinae</taxon>
        <taxon>Satyrini</taxon>
        <taxon>Parargina</taxon>
        <taxon>Pararge</taxon>
    </lineage>
</organism>
<reference evidence="14" key="1">
    <citation type="submission" date="2022-03" db="EMBL/GenBank/DDBJ databases">
        <authorList>
            <person name="Lindestad O."/>
        </authorList>
    </citation>
    <scope>NUCLEOTIDE SEQUENCE</scope>
</reference>
<dbReference type="SUPFAM" id="SSF57667">
    <property type="entry name" value="beta-beta-alpha zinc fingers"/>
    <property type="match status" value="3"/>
</dbReference>
<evidence type="ECO:0000256" key="3">
    <source>
        <dbReference type="ARBA" id="ARBA00022737"/>
    </source>
</evidence>
<keyword evidence="6" id="KW-0805">Transcription regulation</keyword>
<feature type="domain" description="C2H2-type" evidence="12">
    <location>
        <begin position="212"/>
        <end position="239"/>
    </location>
</feature>
<feature type="domain" description="ZAD" evidence="13">
    <location>
        <begin position="16"/>
        <end position="89"/>
    </location>
</feature>
<keyword evidence="8" id="KW-0804">Transcription</keyword>
<dbReference type="Pfam" id="PF00096">
    <property type="entry name" value="zf-C2H2"/>
    <property type="match status" value="4"/>
</dbReference>
<dbReference type="SMART" id="SM00355">
    <property type="entry name" value="ZnF_C2H2"/>
    <property type="match status" value="9"/>
</dbReference>
<dbReference type="Pfam" id="PF12874">
    <property type="entry name" value="zf-met"/>
    <property type="match status" value="1"/>
</dbReference>
<dbReference type="PANTHER" id="PTHR24394:SF29">
    <property type="entry name" value="MYONEURIN"/>
    <property type="match status" value="1"/>
</dbReference>
<dbReference type="GO" id="GO:0008270">
    <property type="term" value="F:zinc ion binding"/>
    <property type="evidence" value="ECO:0007669"/>
    <property type="project" value="UniProtKB-UniRule"/>
</dbReference>
<keyword evidence="5 11" id="KW-0862">Zinc</keyword>
<comment type="caution">
    <text evidence="14">The sequence shown here is derived from an EMBL/GenBank/DDBJ whole genome shotgun (WGS) entry which is preliminary data.</text>
</comment>
<keyword evidence="2 11" id="KW-0479">Metal-binding</keyword>
<dbReference type="InterPro" id="IPR013087">
    <property type="entry name" value="Znf_C2H2_type"/>
</dbReference>
<dbReference type="GO" id="GO:0000981">
    <property type="term" value="F:DNA-binding transcription factor activity, RNA polymerase II-specific"/>
    <property type="evidence" value="ECO:0007669"/>
    <property type="project" value="TreeGrafter"/>
</dbReference>
<dbReference type="Pfam" id="PF13894">
    <property type="entry name" value="zf-C2H2_4"/>
    <property type="match status" value="1"/>
</dbReference>
<feature type="domain" description="C2H2-type" evidence="12">
    <location>
        <begin position="351"/>
        <end position="378"/>
    </location>
</feature>
<evidence type="ECO:0000256" key="8">
    <source>
        <dbReference type="ARBA" id="ARBA00023163"/>
    </source>
</evidence>
<evidence type="ECO:0000256" key="9">
    <source>
        <dbReference type="ARBA" id="ARBA00023242"/>
    </source>
</evidence>
<dbReference type="GO" id="GO:0005634">
    <property type="term" value="C:nucleus"/>
    <property type="evidence" value="ECO:0007669"/>
    <property type="project" value="UniProtKB-SubCell"/>
</dbReference>
<evidence type="ECO:0000256" key="11">
    <source>
        <dbReference type="PROSITE-ProRule" id="PRU01263"/>
    </source>
</evidence>
<dbReference type="InterPro" id="IPR012934">
    <property type="entry name" value="Znf_AD"/>
</dbReference>
<dbReference type="EMBL" id="CAKXAJ010025014">
    <property type="protein sequence ID" value="CAH2233929.1"/>
    <property type="molecule type" value="Genomic_DNA"/>
</dbReference>
<dbReference type="AlphaFoldDB" id="A0A8S4R9Q4"/>
<dbReference type="GO" id="GO:0003677">
    <property type="term" value="F:DNA binding"/>
    <property type="evidence" value="ECO:0007669"/>
    <property type="project" value="UniProtKB-KW"/>
</dbReference>
<dbReference type="PROSITE" id="PS51915">
    <property type="entry name" value="ZAD"/>
    <property type="match status" value="1"/>
</dbReference>